<name>A0A5J5F516_9PEZI</name>
<feature type="region of interest" description="Disordered" evidence="1">
    <location>
        <begin position="1"/>
        <end position="34"/>
    </location>
</feature>
<organism evidence="2 3">
    <name type="scientific">Sphaerosporella brunnea</name>
    <dbReference type="NCBI Taxonomy" id="1250544"/>
    <lineage>
        <taxon>Eukaryota</taxon>
        <taxon>Fungi</taxon>
        <taxon>Dikarya</taxon>
        <taxon>Ascomycota</taxon>
        <taxon>Pezizomycotina</taxon>
        <taxon>Pezizomycetes</taxon>
        <taxon>Pezizales</taxon>
        <taxon>Pyronemataceae</taxon>
        <taxon>Sphaerosporella</taxon>
    </lineage>
</organism>
<protein>
    <submittedName>
        <fullName evidence="2">Uncharacterized protein</fullName>
    </submittedName>
</protein>
<evidence type="ECO:0000313" key="3">
    <source>
        <dbReference type="Proteomes" id="UP000326924"/>
    </source>
</evidence>
<gene>
    <name evidence="2" type="ORF">FN846DRAFT_904491</name>
</gene>
<accession>A0A5J5F516</accession>
<dbReference type="InParanoid" id="A0A5J5F516"/>
<dbReference type="AlphaFoldDB" id="A0A5J5F516"/>
<evidence type="ECO:0000313" key="2">
    <source>
        <dbReference type="EMBL" id="KAA8911228.1"/>
    </source>
</evidence>
<dbReference type="EMBL" id="VXIS01000038">
    <property type="protein sequence ID" value="KAA8911228.1"/>
    <property type="molecule type" value="Genomic_DNA"/>
</dbReference>
<reference evidence="2 3" key="1">
    <citation type="submission" date="2019-09" db="EMBL/GenBank/DDBJ databases">
        <title>Draft genome of the ectomycorrhizal ascomycete Sphaerosporella brunnea.</title>
        <authorList>
            <consortium name="DOE Joint Genome Institute"/>
            <person name="Benucci G.M."/>
            <person name="Marozzi G."/>
            <person name="Antonielli L."/>
            <person name="Sanchez S."/>
            <person name="Marco P."/>
            <person name="Wang X."/>
            <person name="Falini L.B."/>
            <person name="Barry K."/>
            <person name="Haridas S."/>
            <person name="Lipzen A."/>
            <person name="Labutti K."/>
            <person name="Grigoriev I.V."/>
            <person name="Murat C."/>
            <person name="Martin F."/>
            <person name="Albertini E."/>
            <person name="Donnini D."/>
            <person name="Bonito G."/>
        </authorList>
    </citation>
    <scope>NUCLEOTIDE SEQUENCE [LARGE SCALE GENOMIC DNA]</scope>
    <source>
        <strain evidence="2 3">Sb_GMNB300</strain>
    </source>
</reference>
<sequence length="199" mass="21392">MYATKDPHPATNQSSAVEAHGAADVNSVEESTPICTESDQVKAIAQDVGLTAESPVTPDSGYIMLLDHGDGTTMQYMPVAIPTADLHGNCSQAIKDSDNMEVEVGLQNQLCEVNRLDNSGDPTVGTQPRSAAAAATNREDEAHLMQEMNRLDDEFLAAYQAGSNVPIWVQETIPAMPTPSELVLELSTRNAALREQLQR</sequence>
<proteinExistence type="predicted"/>
<comment type="caution">
    <text evidence="2">The sequence shown here is derived from an EMBL/GenBank/DDBJ whole genome shotgun (WGS) entry which is preliminary data.</text>
</comment>
<keyword evidence="3" id="KW-1185">Reference proteome</keyword>
<evidence type="ECO:0000256" key="1">
    <source>
        <dbReference type="SAM" id="MobiDB-lite"/>
    </source>
</evidence>
<dbReference type="Proteomes" id="UP000326924">
    <property type="component" value="Unassembled WGS sequence"/>
</dbReference>